<accession>A0A4Y9XP13</accession>
<name>A0A4Y9XP13_9AGAM</name>
<organism evidence="2 3">
    <name type="scientific">Dentipellis fragilis</name>
    <dbReference type="NCBI Taxonomy" id="205917"/>
    <lineage>
        <taxon>Eukaryota</taxon>
        <taxon>Fungi</taxon>
        <taxon>Dikarya</taxon>
        <taxon>Basidiomycota</taxon>
        <taxon>Agaricomycotina</taxon>
        <taxon>Agaricomycetes</taxon>
        <taxon>Russulales</taxon>
        <taxon>Hericiaceae</taxon>
        <taxon>Dentipellis</taxon>
    </lineage>
</organism>
<evidence type="ECO:0000313" key="2">
    <source>
        <dbReference type="EMBL" id="TFY51846.1"/>
    </source>
</evidence>
<gene>
    <name evidence="2" type="ORF">EVG20_g10812</name>
</gene>
<feature type="compositionally biased region" description="Polar residues" evidence="1">
    <location>
        <begin position="84"/>
        <end position="99"/>
    </location>
</feature>
<comment type="caution">
    <text evidence="2">The sequence shown here is derived from an EMBL/GenBank/DDBJ whole genome shotgun (WGS) entry which is preliminary data.</text>
</comment>
<feature type="region of interest" description="Disordered" evidence="1">
    <location>
        <begin position="65"/>
        <end position="99"/>
    </location>
</feature>
<protein>
    <submittedName>
        <fullName evidence="2">Uncharacterized protein</fullName>
    </submittedName>
</protein>
<reference evidence="2 3" key="1">
    <citation type="submission" date="2019-02" db="EMBL/GenBank/DDBJ databases">
        <title>Genome sequencing of the rare red list fungi Dentipellis fragilis.</title>
        <authorList>
            <person name="Buettner E."/>
            <person name="Kellner H."/>
        </authorList>
    </citation>
    <scope>NUCLEOTIDE SEQUENCE [LARGE SCALE GENOMIC DNA]</scope>
    <source>
        <strain evidence="2 3">DSM 105465</strain>
    </source>
</reference>
<feature type="non-terminal residue" evidence="2">
    <location>
        <position position="99"/>
    </location>
</feature>
<evidence type="ECO:0000313" key="3">
    <source>
        <dbReference type="Proteomes" id="UP000298327"/>
    </source>
</evidence>
<keyword evidence="3" id="KW-1185">Reference proteome</keyword>
<dbReference type="Proteomes" id="UP000298327">
    <property type="component" value="Unassembled WGS sequence"/>
</dbReference>
<proteinExistence type="predicted"/>
<dbReference type="EMBL" id="SEOQ01001425">
    <property type="protein sequence ID" value="TFY51846.1"/>
    <property type="molecule type" value="Genomic_DNA"/>
</dbReference>
<sequence length="99" mass="10819">MLTVTYISGTPRGWAARISKKRMLSPDDDIVIGADDADGSLGPRKWLIQKCRARRTLVLASVTCRPVGSSTGSSWARPAFERSSIPTTLASRQSQRTNQ</sequence>
<evidence type="ECO:0000256" key="1">
    <source>
        <dbReference type="SAM" id="MobiDB-lite"/>
    </source>
</evidence>
<dbReference type="AlphaFoldDB" id="A0A4Y9XP13"/>